<dbReference type="GO" id="GO:0016787">
    <property type="term" value="F:hydrolase activity"/>
    <property type="evidence" value="ECO:0007669"/>
    <property type="project" value="UniProtKB-KW"/>
</dbReference>
<reference evidence="3 4" key="1">
    <citation type="journal article" date="2011" name="J. Bacteriol.">
        <title>Complete genome sequence of the industrial strain Ketogulonicigenium vulgare WSH-001.</title>
        <authorList>
            <person name="Liu L."/>
            <person name="Li Y."/>
            <person name="Zhang J."/>
            <person name="Zhou Z."/>
            <person name="Liu J."/>
            <person name="Li X."/>
            <person name="Zhou J."/>
            <person name="Du G."/>
            <person name="Wang L."/>
            <person name="Chen J."/>
        </authorList>
    </citation>
    <scope>NUCLEOTIDE SEQUENCE [LARGE SCALE GENOMIC DNA]</scope>
    <source>
        <strain evidence="3 4">WSH-001</strain>
    </source>
</reference>
<name>F9Y6X5_KETVW</name>
<feature type="compositionally biased region" description="Low complexity" evidence="1">
    <location>
        <begin position="159"/>
        <end position="172"/>
    </location>
</feature>
<feature type="compositionally biased region" description="Basic residues" evidence="1">
    <location>
        <begin position="1"/>
        <end position="15"/>
    </location>
</feature>
<accession>F9Y6X5</accession>
<dbReference type="KEGG" id="kvl:KVU_1153"/>
<dbReference type="PATRIC" id="fig|759362.5.peg.1190"/>
<protein>
    <submittedName>
        <fullName evidence="3">Nucleoside triphosphate pyrophosphohydrolase</fullName>
    </submittedName>
</protein>
<feature type="domain" description="DUF4167" evidence="2">
    <location>
        <begin position="7"/>
        <end position="83"/>
    </location>
</feature>
<keyword evidence="4" id="KW-1185">Reference proteome</keyword>
<dbReference type="HOGENOM" id="CLU_069113_2_1_5"/>
<evidence type="ECO:0000256" key="1">
    <source>
        <dbReference type="SAM" id="MobiDB-lite"/>
    </source>
</evidence>
<gene>
    <name evidence="3" type="ordered locus">KVU_1153</name>
</gene>
<dbReference type="Proteomes" id="UP000000692">
    <property type="component" value="Chromosome"/>
</dbReference>
<proteinExistence type="predicted"/>
<feature type="region of interest" description="Disordered" evidence="1">
    <location>
        <begin position="78"/>
        <end position="209"/>
    </location>
</feature>
<dbReference type="Pfam" id="PF13763">
    <property type="entry name" value="DUF4167"/>
    <property type="match status" value="1"/>
</dbReference>
<dbReference type="OrthoDB" id="9816310at2"/>
<evidence type="ECO:0000313" key="3">
    <source>
        <dbReference type="EMBL" id="AEM40992.1"/>
    </source>
</evidence>
<feature type="region of interest" description="Disordered" evidence="1">
    <location>
        <begin position="1"/>
        <end position="41"/>
    </location>
</feature>
<dbReference type="AlphaFoldDB" id="F9Y6X5"/>
<feature type="compositionally biased region" description="Basic and acidic residues" evidence="1">
    <location>
        <begin position="78"/>
        <end position="109"/>
    </location>
</feature>
<keyword evidence="3" id="KW-0378">Hydrolase</keyword>
<dbReference type="RefSeq" id="WP_013384458.1">
    <property type="nucleotide sequence ID" value="NC_017384.1"/>
</dbReference>
<organism evidence="3 4">
    <name type="scientific">Ketogulonicigenium vulgare (strain WSH-001)</name>
    <dbReference type="NCBI Taxonomy" id="759362"/>
    <lineage>
        <taxon>Bacteria</taxon>
        <taxon>Pseudomonadati</taxon>
        <taxon>Pseudomonadota</taxon>
        <taxon>Alphaproteobacteria</taxon>
        <taxon>Rhodobacterales</taxon>
        <taxon>Roseobacteraceae</taxon>
        <taxon>Ketogulonicigenium</taxon>
    </lineage>
</organism>
<dbReference type="InterPro" id="IPR025430">
    <property type="entry name" value="DUF4167"/>
</dbReference>
<evidence type="ECO:0000313" key="4">
    <source>
        <dbReference type="Proteomes" id="UP000000692"/>
    </source>
</evidence>
<dbReference type="EMBL" id="CP002018">
    <property type="protein sequence ID" value="AEM40992.1"/>
    <property type="molecule type" value="Genomic_DNA"/>
</dbReference>
<dbReference type="eggNOG" id="COG5373">
    <property type="taxonomic scope" value="Bacteria"/>
</dbReference>
<sequence>MRSSKSRSRGNKNRNNRPFGGNIINRVFDSSGPDGKVRGTPQQIIEKYNQLHRDAQLSGDRVNAENFAQHAEHYTRMLAEAQREVDRAREEAEQANRDRQAERDRERASRQRQGGDAPQEAGEPAEFAIVDLGDDEIAMTNANEAQPEAEPYVAPVTQEPVAAVSEEAAEPAAPRRRPRPPRNNDGEAKPRAPRRPRKAEDAPASETAE</sequence>
<evidence type="ECO:0000259" key="2">
    <source>
        <dbReference type="Pfam" id="PF13763"/>
    </source>
</evidence>